<proteinExistence type="predicted"/>
<gene>
    <name evidence="1" type="ORF">JGU71_15495</name>
</gene>
<dbReference type="EMBL" id="JAEMNV010000004">
    <property type="protein sequence ID" value="MBJ8340295.1"/>
    <property type="molecule type" value="Genomic_DNA"/>
</dbReference>
<dbReference type="RefSeq" id="WP_199705089.1">
    <property type="nucleotide sequence ID" value="NZ_JAEMNV010000004.1"/>
</dbReference>
<evidence type="ECO:0008006" key="3">
    <source>
        <dbReference type="Google" id="ProtNLM"/>
    </source>
</evidence>
<evidence type="ECO:0000313" key="1">
    <source>
        <dbReference type="EMBL" id="MBJ8340295.1"/>
    </source>
</evidence>
<reference evidence="1" key="1">
    <citation type="submission" date="2020-12" db="EMBL/GenBank/DDBJ databases">
        <title>Antrihabitans popcorni sp. nov. and Antrihabitans auranticaus sp. nov., isolated from a larva cave.</title>
        <authorList>
            <person name="Lee S.D."/>
            <person name="Kim I.S."/>
        </authorList>
    </citation>
    <scope>NUCLEOTIDE SEQUENCE</scope>
    <source>
        <strain evidence="1">YC3-6</strain>
    </source>
</reference>
<organism evidence="1 2">
    <name type="scientific">Antrihabitans stalagmiti</name>
    <dbReference type="NCBI Taxonomy" id="2799499"/>
    <lineage>
        <taxon>Bacteria</taxon>
        <taxon>Bacillati</taxon>
        <taxon>Actinomycetota</taxon>
        <taxon>Actinomycetes</taxon>
        <taxon>Mycobacteriales</taxon>
        <taxon>Nocardiaceae</taxon>
        <taxon>Antrihabitans</taxon>
    </lineage>
</organism>
<dbReference type="Proteomes" id="UP000655868">
    <property type="component" value="Unassembled WGS sequence"/>
</dbReference>
<comment type="caution">
    <text evidence="1">The sequence shown here is derived from an EMBL/GenBank/DDBJ whole genome shotgun (WGS) entry which is preliminary data.</text>
</comment>
<sequence length="115" mass="12429">MSGPSWAKAPDFAGQPGRIDAVRAQTAVDKQNYLDSGMQPVQCRTCATNVLVRKNSFKHTSVQWTAEPERTCPVFRDAAAQGNGAPRPDSCAQLQASINRAVVEGLIEVRDRDGS</sequence>
<protein>
    <recommendedName>
        <fullName evidence="3">Ferredoxin</fullName>
    </recommendedName>
</protein>
<evidence type="ECO:0000313" key="2">
    <source>
        <dbReference type="Proteomes" id="UP000655868"/>
    </source>
</evidence>
<keyword evidence="2" id="KW-1185">Reference proteome</keyword>
<accession>A0A934NSB5</accession>
<name>A0A934NSB5_9NOCA</name>
<dbReference type="AlphaFoldDB" id="A0A934NSB5"/>